<name>A0A1H8GIT3_9PROT</name>
<reference evidence="1 2" key="1">
    <citation type="submission" date="2016-10" db="EMBL/GenBank/DDBJ databases">
        <authorList>
            <person name="de Groot N.N."/>
        </authorList>
    </citation>
    <scope>NUCLEOTIDE SEQUENCE [LARGE SCALE GENOMIC DNA]</scope>
    <source>
        <strain evidence="1 2">Nm22</strain>
    </source>
</reference>
<dbReference type="RefSeq" id="WP_090633393.1">
    <property type="nucleotide sequence ID" value="NZ_FOCP01000018.1"/>
</dbReference>
<evidence type="ECO:0000313" key="2">
    <source>
        <dbReference type="Proteomes" id="UP000199459"/>
    </source>
</evidence>
<gene>
    <name evidence="1" type="ORF">SAMN05216325_11856</name>
</gene>
<dbReference type="EMBL" id="FOCP01000018">
    <property type="protein sequence ID" value="SEN44091.1"/>
    <property type="molecule type" value="Genomic_DNA"/>
</dbReference>
<organism evidence="1 2">
    <name type="scientific">Nitrosomonas marina</name>
    <dbReference type="NCBI Taxonomy" id="917"/>
    <lineage>
        <taxon>Bacteria</taxon>
        <taxon>Pseudomonadati</taxon>
        <taxon>Pseudomonadota</taxon>
        <taxon>Betaproteobacteria</taxon>
        <taxon>Nitrosomonadales</taxon>
        <taxon>Nitrosomonadaceae</taxon>
        <taxon>Nitrosomonas</taxon>
    </lineage>
</organism>
<evidence type="ECO:0000313" key="1">
    <source>
        <dbReference type="EMBL" id="SEN44091.1"/>
    </source>
</evidence>
<dbReference type="AlphaFoldDB" id="A0A1H8GIT3"/>
<accession>A0A1H8GIT3</accession>
<sequence>MLTAQQHWLIDLGIMRSPCAIDEPVIRKAPRRFTKSPKTSKADKARLKQAIIDHINSQRMKRITADQLYDRMIESGSLDNGKGDQISIVVFKKLYSDIMRNGEAVTPTRTAKEMISEGKTVMQIMAKTGLSRKWINELKAKRKQS</sequence>
<protein>
    <submittedName>
        <fullName evidence="1">Uncharacterized protein</fullName>
    </submittedName>
</protein>
<proteinExistence type="predicted"/>
<dbReference type="Proteomes" id="UP000199459">
    <property type="component" value="Unassembled WGS sequence"/>
</dbReference>